<dbReference type="AlphaFoldDB" id="A0AAN9BFB5"/>
<comment type="caution">
    <text evidence="1">The sequence shown here is derived from an EMBL/GenBank/DDBJ whole genome shotgun (WGS) entry which is preliminary data.</text>
</comment>
<name>A0AAN9BFB5_9CAEN</name>
<evidence type="ECO:0000313" key="2">
    <source>
        <dbReference type="Proteomes" id="UP001374579"/>
    </source>
</evidence>
<dbReference type="Proteomes" id="UP001374579">
    <property type="component" value="Unassembled WGS sequence"/>
</dbReference>
<organism evidence="1 2">
    <name type="scientific">Littorina saxatilis</name>
    <dbReference type="NCBI Taxonomy" id="31220"/>
    <lineage>
        <taxon>Eukaryota</taxon>
        <taxon>Metazoa</taxon>
        <taxon>Spiralia</taxon>
        <taxon>Lophotrochozoa</taxon>
        <taxon>Mollusca</taxon>
        <taxon>Gastropoda</taxon>
        <taxon>Caenogastropoda</taxon>
        <taxon>Littorinimorpha</taxon>
        <taxon>Littorinoidea</taxon>
        <taxon>Littorinidae</taxon>
        <taxon>Littorina</taxon>
    </lineage>
</organism>
<proteinExistence type="predicted"/>
<accession>A0AAN9BFB5</accession>
<sequence length="66" mass="7538">MTSALMRQMVGSKQNSFQFQGTQKEMFQCLRCAANPSLMCKIESGWRTVLKKTQKQAEIQGPPRWG</sequence>
<protein>
    <submittedName>
        <fullName evidence="1">Uncharacterized protein</fullName>
    </submittedName>
</protein>
<evidence type="ECO:0000313" key="1">
    <source>
        <dbReference type="EMBL" id="KAK7104452.1"/>
    </source>
</evidence>
<reference evidence="1 2" key="1">
    <citation type="submission" date="2024-02" db="EMBL/GenBank/DDBJ databases">
        <title>Chromosome-scale genome assembly of the rough periwinkle Littorina saxatilis.</title>
        <authorList>
            <person name="De Jode A."/>
            <person name="Faria R."/>
            <person name="Formenti G."/>
            <person name="Sims Y."/>
            <person name="Smith T.P."/>
            <person name="Tracey A."/>
            <person name="Wood J.M.D."/>
            <person name="Zagrodzka Z.B."/>
            <person name="Johannesson K."/>
            <person name="Butlin R.K."/>
            <person name="Leder E.H."/>
        </authorList>
    </citation>
    <scope>NUCLEOTIDE SEQUENCE [LARGE SCALE GENOMIC DNA]</scope>
    <source>
        <strain evidence="1">Snail1</strain>
        <tissue evidence="1">Muscle</tissue>
    </source>
</reference>
<keyword evidence="2" id="KW-1185">Reference proteome</keyword>
<gene>
    <name evidence="1" type="ORF">V1264_019169</name>
</gene>
<dbReference type="EMBL" id="JBAMIC010000008">
    <property type="protein sequence ID" value="KAK7104452.1"/>
    <property type="molecule type" value="Genomic_DNA"/>
</dbReference>